<dbReference type="PROSITE" id="PS51987">
    <property type="entry name" value="GS_CATALYTIC"/>
    <property type="match status" value="1"/>
</dbReference>
<dbReference type="InterPro" id="IPR036651">
    <property type="entry name" value="Gln_synt_N_sf"/>
</dbReference>
<dbReference type="InterPro" id="IPR027303">
    <property type="entry name" value="Gln_synth_gly_rich_site"/>
</dbReference>
<dbReference type="Gene3D" id="3.30.590.10">
    <property type="entry name" value="Glutamine synthetase/guanido kinase, catalytic domain"/>
    <property type="match status" value="1"/>
</dbReference>
<dbReference type="GO" id="GO:0006542">
    <property type="term" value="P:glutamine biosynthetic process"/>
    <property type="evidence" value="ECO:0007669"/>
    <property type="project" value="InterPro"/>
</dbReference>
<dbReference type="PROSITE" id="PS00181">
    <property type="entry name" value="GLNA_ATP"/>
    <property type="match status" value="1"/>
</dbReference>
<proteinExistence type="inferred from homology"/>
<feature type="domain" description="GS catalytic" evidence="9">
    <location>
        <begin position="106"/>
        <end position="397"/>
    </location>
</feature>
<dbReference type="RefSeq" id="WP_078931859.1">
    <property type="nucleotide sequence ID" value="NZ_FUXC01000018.1"/>
</dbReference>
<dbReference type="GO" id="GO:0005524">
    <property type="term" value="F:ATP binding"/>
    <property type="evidence" value="ECO:0007669"/>
    <property type="project" value="UniProtKB-KW"/>
</dbReference>
<evidence type="ECO:0000259" key="9">
    <source>
        <dbReference type="PROSITE" id="PS51987"/>
    </source>
</evidence>
<evidence type="ECO:0000256" key="1">
    <source>
        <dbReference type="ARBA" id="ARBA00001946"/>
    </source>
</evidence>
<dbReference type="Pfam" id="PF03951">
    <property type="entry name" value="Gln-synt_N"/>
    <property type="match status" value="1"/>
</dbReference>
<dbReference type="Proteomes" id="UP000190395">
    <property type="component" value="Unassembled WGS sequence"/>
</dbReference>
<name>A0A1T4QV23_9SPIR</name>
<dbReference type="EMBL" id="FUXC01000018">
    <property type="protein sequence ID" value="SKA07437.1"/>
    <property type="molecule type" value="Genomic_DNA"/>
</dbReference>
<keyword evidence="11" id="KW-1185">Reference proteome</keyword>
<evidence type="ECO:0000313" key="11">
    <source>
        <dbReference type="Proteomes" id="UP000190395"/>
    </source>
</evidence>
<evidence type="ECO:0000256" key="4">
    <source>
        <dbReference type="ARBA" id="ARBA00022840"/>
    </source>
</evidence>
<evidence type="ECO:0000259" key="8">
    <source>
        <dbReference type="PROSITE" id="PS51986"/>
    </source>
</evidence>
<dbReference type="GeneID" id="303368331"/>
<dbReference type="STRING" id="225004.SAMN02745152_02119"/>
<organism evidence="10 11">
    <name type="scientific">Treponema berlinense</name>
    <dbReference type="NCBI Taxonomy" id="225004"/>
    <lineage>
        <taxon>Bacteria</taxon>
        <taxon>Pseudomonadati</taxon>
        <taxon>Spirochaetota</taxon>
        <taxon>Spirochaetia</taxon>
        <taxon>Spirochaetales</taxon>
        <taxon>Treponemataceae</taxon>
        <taxon>Treponema</taxon>
    </lineage>
</organism>
<protein>
    <submittedName>
        <fullName evidence="10">Glutamine synthetase</fullName>
    </submittedName>
</protein>
<dbReference type="AlphaFoldDB" id="A0A1T4QV23"/>
<accession>A0A1T4QV23</accession>
<dbReference type="PROSITE" id="PS51986">
    <property type="entry name" value="GS_BETA_GRASP"/>
    <property type="match status" value="1"/>
</dbReference>
<keyword evidence="5" id="KW-0460">Magnesium</keyword>
<dbReference type="PANTHER" id="PTHR43785">
    <property type="entry name" value="GAMMA-GLUTAMYLPUTRESCINE SYNTHETASE"/>
    <property type="match status" value="1"/>
</dbReference>
<dbReference type="SUPFAM" id="SSF54368">
    <property type="entry name" value="Glutamine synthetase, N-terminal domain"/>
    <property type="match status" value="1"/>
</dbReference>
<reference evidence="10 11" key="1">
    <citation type="submission" date="2017-02" db="EMBL/GenBank/DDBJ databases">
        <authorList>
            <person name="Peterson S.W."/>
        </authorList>
    </citation>
    <scope>NUCLEOTIDE SEQUENCE [LARGE SCALE GENOMIC DNA]</scope>
    <source>
        <strain evidence="10 11">ATCC BAA-909</strain>
    </source>
</reference>
<evidence type="ECO:0000256" key="3">
    <source>
        <dbReference type="ARBA" id="ARBA00022741"/>
    </source>
</evidence>
<dbReference type="InterPro" id="IPR008147">
    <property type="entry name" value="Gln_synt_N"/>
</dbReference>
<gene>
    <name evidence="10" type="ORF">SAMN02745152_02119</name>
</gene>
<evidence type="ECO:0000256" key="2">
    <source>
        <dbReference type="ARBA" id="ARBA00022598"/>
    </source>
</evidence>
<comment type="cofactor">
    <cofactor evidence="1">
        <name>Mg(2+)</name>
        <dbReference type="ChEBI" id="CHEBI:18420"/>
    </cofactor>
</comment>
<dbReference type="GO" id="GO:0004356">
    <property type="term" value="F:glutamine synthetase activity"/>
    <property type="evidence" value="ECO:0007669"/>
    <property type="project" value="InterPro"/>
</dbReference>
<evidence type="ECO:0000256" key="6">
    <source>
        <dbReference type="PROSITE-ProRule" id="PRU01330"/>
    </source>
</evidence>
<dbReference type="OrthoDB" id="9807095at2"/>
<dbReference type="PANTHER" id="PTHR43785:SF12">
    <property type="entry name" value="TYPE-1 GLUTAMINE SYNTHETASE 2"/>
    <property type="match status" value="1"/>
</dbReference>
<evidence type="ECO:0000313" key="10">
    <source>
        <dbReference type="EMBL" id="SKA07437.1"/>
    </source>
</evidence>
<keyword evidence="3" id="KW-0547">Nucleotide-binding</keyword>
<dbReference type="SUPFAM" id="SSF55931">
    <property type="entry name" value="Glutamine synthetase/guanido kinase"/>
    <property type="match status" value="1"/>
</dbReference>
<dbReference type="Pfam" id="PF00120">
    <property type="entry name" value="Gln-synt_C"/>
    <property type="match status" value="1"/>
</dbReference>
<dbReference type="Gene3D" id="3.10.20.70">
    <property type="entry name" value="Glutamine synthetase, N-terminal domain"/>
    <property type="match status" value="1"/>
</dbReference>
<keyword evidence="4" id="KW-0067">ATP-binding</keyword>
<evidence type="ECO:0000256" key="5">
    <source>
        <dbReference type="ARBA" id="ARBA00022842"/>
    </source>
</evidence>
<dbReference type="SMART" id="SM01230">
    <property type="entry name" value="Gln-synt_C"/>
    <property type="match status" value="1"/>
</dbReference>
<sequence length="397" mass="45077">MYMESEVIDYVNEEDVKFIRLAYFDLSGKQRNVSIMAGELPRAFKEGISFDASAIPGFQEAHSSDLFLHPDPSTLSVIPWRPSTGKVVRMFCDIKYPDGTPYEKDCRHILKQAVKKAKDEFGIEFKFGTEFEFYLFKLDENGRNTKIPFDNAGYMDIAPEDKGENIRREIDFTLEQMGITPEFSHHEEGPGQNEIDFRASDAETAADNASTFKWIVRTKAASNGLYADFSPKPLSVYPGNGMHINISANKEEKMPAIMAGILAHLSEITYFLNPSEESYSRIGQSKAPKFICWGTQNRSCAIRVPSKHPNGKIQIRSSDSECNIYLAFTLLIYAALDGIKKNLVPEPAVQENLFQSYAEDKKDYEKRTKNYRTIPLSLAEARKLAEESEFIKQIIKF</sequence>
<dbReference type="InterPro" id="IPR008146">
    <property type="entry name" value="Gln_synth_cat_dom"/>
</dbReference>
<keyword evidence="2" id="KW-0436">Ligase</keyword>
<dbReference type="InterPro" id="IPR014746">
    <property type="entry name" value="Gln_synth/guanido_kin_cat_dom"/>
</dbReference>
<comment type="similarity">
    <text evidence="6 7">Belongs to the glutamine synthetase family.</text>
</comment>
<feature type="domain" description="GS beta-grasp" evidence="8">
    <location>
        <begin position="14"/>
        <end position="99"/>
    </location>
</feature>
<evidence type="ECO:0000256" key="7">
    <source>
        <dbReference type="RuleBase" id="RU000384"/>
    </source>
</evidence>